<dbReference type="EMBL" id="BJHW01000001">
    <property type="protein sequence ID" value="GDY49482.1"/>
    <property type="molecule type" value="Genomic_DNA"/>
</dbReference>
<gene>
    <name evidence="1" type="ORF">SVIO_001050</name>
</gene>
<organism evidence="1 2">
    <name type="scientific">Streptomyces violaceusniger</name>
    <dbReference type="NCBI Taxonomy" id="68280"/>
    <lineage>
        <taxon>Bacteria</taxon>
        <taxon>Bacillati</taxon>
        <taxon>Actinomycetota</taxon>
        <taxon>Actinomycetes</taxon>
        <taxon>Kitasatosporales</taxon>
        <taxon>Streptomycetaceae</taxon>
        <taxon>Streptomyces</taxon>
        <taxon>Streptomyces violaceusniger group</taxon>
    </lineage>
</organism>
<comment type="caution">
    <text evidence="1">The sequence shown here is derived from an EMBL/GenBank/DDBJ whole genome shotgun (WGS) entry which is preliminary data.</text>
</comment>
<accession>A0A4D4KLP3</accession>
<evidence type="ECO:0000313" key="2">
    <source>
        <dbReference type="Proteomes" id="UP000301309"/>
    </source>
</evidence>
<dbReference type="Proteomes" id="UP000301309">
    <property type="component" value="Unassembled WGS sequence"/>
</dbReference>
<dbReference type="OrthoDB" id="9791723at2"/>
<reference evidence="1 2" key="1">
    <citation type="journal article" date="2020" name="Int. J. Syst. Evol. Microbiol.">
        <title>Reclassification of Streptomyces castelarensis and Streptomyces sporoclivatus as later heterotypic synonyms of Streptomyces antimycoticus.</title>
        <authorList>
            <person name="Komaki H."/>
            <person name="Tamura T."/>
        </authorList>
    </citation>
    <scope>NUCLEOTIDE SEQUENCE [LARGE SCALE GENOMIC DNA]</scope>
    <source>
        <strain evidence="1 2">NBRC 13459</strain>
    </source>
</reference>
<proteinExistence type="predicted"/>
<keyword evidence="2" id="KW-1185">Reference proteome</keyword>
<protein>
    <submittedName>
        <fullName evidence="1">Uncharacterized protein</fullName>
    </submittedName>
</protein>
<dbReference type="RefSeq" id="WP_137975698.1">
    <property type="nucleotide sequence ID" value="NZ_BAAASO010000077.1"/>
</dbReference>
<evidence type="ECO:0000313" key="1">
    <source>
        <dbReference type="EMBL" id="GDY49482.1"/>
    </source>
</evidence>
<name>A0A4D4KLP3_STRVO</name>
<sequence length="65" mass="7109">MSRILWVNPLCTDAYDKALAESFSDAVGPETSVDVVSFDRPGPEQADIEWFIPALASSRVISVTH</sequence>
<dbReference type="AlphaFoldDB" id="A0A4D4KLP3"/>